<dbReference type="KEGG" id="atp:ATR_1211"/>
<feature type="transmembrane region" description="Helical" evidence="1">
    <location>
        <begin position="20"/>
        <end position="39"/>
    </location>
</feature>
<dbReference type="EMBL" id="CP031367">
    <property type="protein sequence ID" value="AXK49070.1"/>
    <property type="molecule type" value="Genomic_DNA"/>
</dbReference>
<dbReference type="EMBL" id="PDKD01000011">
    <property type="protein sequence ID" value="RXJ90959.1"/>
    <property type="molecule type" value="Genomic_DNA"/>
</dbReference>
<reference evidence="2 4" key="2">
    <citation type="submission" date="2018-07" db="EMBL/GenBank/DDBJ databases">
        <title>Complete genome of the Arcobacter trophiarum type strain LMG 25534.</title>
        <authorList>
            <person name="Miller W.G."/>
            <person name="Yee E."/>
        </authorList>
    </citation>
    <scope>NUCLEOTIDE SEQUENCE [LARGE SCALE GENOMIC DNA]</scope>
    <source>
        <strain evidence="2 4">LMG 25534</strain>
    </source>
</reference>
<gene>
    <name evidence="2" type="ORF">ATR_1211</name>
    <name evidence="3" type="ORF">CRU87_06950</name>
</gene>
<feature type="transmembrane region" description="Helical" evidence="1">
    <location>
        <begin position="51"/>
        <end position="70"/>
    </location>
</feature>
<evidence type="ECO:0000313" key="4">
    <source>
        <dbReference type="Proteomes" id="UP000254504"/>
    </source>
</evidence>
<dbReference type="Proteomes" id="UP000289132">
    <property type="component" value="Unassembled WGS sequence"/>
</dbReference>
<keyword evidence="1" id="KW-1133">Transmembrane helix</keyword>
<dbReference type="Proteomes" id="UP000254504">
    <property type="component" value="Chromosome"/>
</dbReference>
<keyword evidence="1" id="KW-0812">Transmembrane</keyword>
<feature type="transmembrane region" description="Helical" evidence="1">
    <location>
        <begin position="145"/>
        <end position="166"/>
    </location>
</feature>
<evidence type="ECO:0000313" key="5">
    <source>
        <dbReference type="Proteomes" id="UP000289132"/>
    </source>
</evidence>
<proteinExistence type="predicted"/>
<evidence type="ECO:0000256" key="1">
    <source>
        <dbReference type="SAM" id="Phobius"/>
    </source>
</evidence>
<evidence type="ECO:0000313" key="3">
    <source>
        <dbReference type="EMBL" id="RXJ90959.1"/>
    </source>
</evidence>
<keyword evidence="5" id="KW-1185">Reference proteome</keyword>
<dbReference type="RefSeq" id="WP_115428573.1">
    <property type="nucleotide sequence ID" value="NZ_CP031367.1"/>
</dbReference>
<keyword evidence="1" id="KW-0472">Membrane</keyword>
<dbReference type="AlphaFoldDB" id="A0AAD0QLW0"/>
<reference evidence="3 5" key="1">
    <citation type="submission" date="2017-10" db="EMBL/GenBank/DDBJ databases">
        <title>Genomics of the genus Arcobacter.</title>
        <authorList>
            <person name="Perez-Cataluna A."/>
            <person name="Figueras M.J."/>
        </authorList>
    </citation>
    <scope>NUCLEOTIDE SEQUENCE [LARGE SCALE GENOMIC DNA]</scope>
    <source>
        <strain evidence="3 5">LMG 25534</strain>
    </source>
</reference>
<organism evidence="2 4">
    <name type="scientific">Aliarcobacter trophiarum LMG 25534</name>
    <dbReference type="NCBI Taxonomy" id="1032241"/>
    <lineage>
        <taxon>Bacteria</taxon>
        <taxon>Pseudomonadati</taxon>
        <taxon>Campylobacterota</taxon>
        <taxon>Epsilonproteobacteria</taxon>
        <taxon>Campylobacterales</taxon>
        <taxon>Arcobacteraceae</taxon>
        <taxon>Aliarcobacter</taxon>
    </lineage>
</organism>
<protein>
    <submittedName>
        <fullName evidence="2">Membrane protein</fullName>
    </submittedName>
</protein>
<feature type="transmembrane region" description="Helical" evidence="1">
    <location>
        <begin position="76"/>
        <end position="100"/>
    </location>
</feature>
<feature type="transmembrane region" description="Helical" evidence="1">
    <location>
        <begin position="120"/>
        <end position="139"/>
    </location>
</feature>
<accession>A0AAD0QLW0</accession>
<name>A0AAD0QLW0_9BACT</name>
<evidence type="ECO:0000313" key="2">
    <source>
        <dbReference type="EMBL" id="AXK49070.1"/>
    </source>
</evidence>
<sequence>MNLIISLLYAPIVLLLFKNFEIKSVAIFVFILSFIWFLINLKKGFKEYMFSILYMIFSTIAYFISNGLFLKIVPSFLAFMVSMFVLYSYFTKSSFVIYYIEKFKKNLSNEEKIYLQNSTLFWFFVSFINFIIHIFVLYYGDITIWAIYSSFAWYLVFIFGLIIQIIHKKLFFKKENYA</sequence>